<proteinExistence type="predicted"/>
<feature type="region of interest" description="Disordered" evidence="1">
    <location>
        <begin position="22"/>
        <end position="54"/>
    </location>
</feature>
<dbReference type="EMBL" id="CP025066">
    <property type="protein sequence ID" value="AUX10329.1"/>
    <property type="molecule type" value="Genomic_DNA"/>
</dbReference>
<accession>A0A343TMK7</accession>
<dbReference type="KEGG" id="hdf:AArcSl_2711"/>
<protein>
    <recommendedName>
        <fullName evidence="4">NRDE family protein</fullName>
    </recommendedName>
</protein>
<evidence type="ECO:0000313" key="2">
    <source>
        <dbReference type="EMBL" id="AUX10329.1"/>
    </source>
</evidence>
<evidence type="ECO:0000313" key="3">
    <source>
        <dbReference type="Proteomes" id="UP000263012"/>
    </source>
</evidence>
<dbReference type="AlphaFoldDB" id="A0A343TMK7"/>
<evidence type="ECO:0000256" key="1">
    <source>
        <dbReference type="SAM" id="MobiDB-lite"/>
    </source>
</evidence>
<dbReference type="Gene3D" id="3.60.60.10">
    <property type="entry name" value="Penicillin V Acylase, Chain A"/>
    <property type="match status" value="1"/>
</dbReference>
<dbReference type="Proteomes" id="UP000263012">
    <property type="component" value="Chromosome"/>
</dbReference>
<evidence type="ECO:0008006" key="4">
    <source>
        <dbReference type="Google" id="ProtNLM"/>
    </source>
</evidence>
<dbReference type="Pfam" id="PF05742">
    <property type="entry name" value="TANGO2"/>
    <property type="match status" value="1"/>
</dbReference>
<dbReference type="RefSeq" id="WP_119820402.1">
    <property type="nucleotide sequence ID" value="NZ_CP025066.1"/>
</dbReference>
<name>A0A343TMK7_9EURY</name>
<dbReference type="InterPro" id="IPR008551">
    <property type="entry name" value="TANGO2"/>
</dbReference>
<dbReference type="PANTHER" id="PTHR17985">
    <property type="entry name" value="SER/THR-RICH PROTEIN T10 IN DGCR REGION"/>
    <property type="match status" value="1"/>
</dbReference>
<dbReference type="GeneID" id="37879068"/>
<sequence>MCTLILAWQVFPDAPIVAAANRDEATDRPSSPPRVHPDGIVTSPEESGPSVLAPVDDRAGGTWIGLNDRGVFAAITNRWNAADLNGERSRGLLVADCLGAESATDAARYVERELDETAYEGFNLVLADAGAAHFLEWTGQLEVYSFAPGIHVVVNVGADGAYEIPHDRAELGETQARNADELRARLQPEPGETADPWLDRAGDAFGDHEAGVCVHTDGFGTRSMSLVRLTNDGSVRYDYADGPPCETPAEPVDPDASFTLEAGRESRF</sequence>
<organism evidence="2 3">
    <name type="scientific">Halalkaliarchaeum desulfuricum</name>
    <dbReference type="NCBI Taxonomy" id="2055893"/>
    <lineage>
        <taxon>Archaea</taxon>
        <taxon>Methanobacteriati</taxon>
        <taxon>Methanobacteriota</taxon>
        <taxon>Stenosarchaea group</taxon>
        <taxon>Halobacteria</taxon>
        <taxon>Halobacteriales</taxon>
        <taxon>Haloferacaceae</taxon>
        <taxon>Halalkaliarchaeum</taxon>
    </lineage>
</organism>
<feature type="region of interest" description="Disordered" evidence="1">
    <location>
        <begin position="243"/>
        <end position="268"/>
    </location>
</feature>
<keyword evidence="3" id="KW-1185">Reference proteome</keyword>
<gene>
    <name evidence="2" type="ORF">AArcSl_2711</name>
</gene>
<reference evidence="3" key="1">
    <citation type="submission" date="2017-11" db="EMBL/GenBank/DDBJ databases">
        <title>Phenotypic and genomic properties of facultatively anaerobic sulfur-reducing natronoarchaea from hypersaline soda lakes.</title>
        <authorList>
            <person name="Sorokin D.Y."/>
            <person name="Kublanov I.V."/>
            <person name="Roman P."/>
            <person name="Sinninghe Damste J.S."/>
            <person name="Golyshin P.N."/>
            <person name="Rojo D."/>
            <person name="Ciordia S."/>
            <person name="Mena M.D.C."/>
            <person name="Ferrer M."/>
            <person name="Messina E."/>
            <person name="Smedile F."/>
            <person name="La Spada G."/>
            <person name="La Cono V."/>
            <person name="Yakimov M.M."/>
        </authorList>
    </citation>
    <scope>NUCLEOTIDE SEQUENCE [LARGE SCALE GENOMIC DNA]</scope>
    <source>
        <strain evidence="3">AArc-Sl</strain>
    </source>
</reference>
<dbReference type="PANTHER" id="PTHR17985:SF8">
    <property type="entry name" value="TRANSPORT AND GOLGI ORGANIZATION PROTEIN 2 HOMOLOG"/>
    <property type="match status" value="1"/>
</dbReference>
<dbReference type="OrthoDB" id="312503at2157"/>